<proteinExistence type="predicted"/>
<organism evidence="2 3">
    <name type="scientific">Melanomma pulvis-pyrius CBS 109.77</name>
    <dbReference type="NCBI Taxonomy" id="1314802"/>
    <lineage>
        <taxon>Eukaryota</taxon>
        <taxon>Fungi</taxon>
        <taxon>Dikarya</taxon>
        <taxon>Ascomycota</taxon>
        <taxon>Pezizomycotina</taxon>
        <taxon>Dothideomycetes</taxon>
        <taxon>Pleosporomycetidae</taxon>
        <taxon>Pleosporales</taxon>
        <taxon>Melanommataceae</taxon>
        <taxon>Melanomma</taxon>
    </lineage>
</organism>
<accession>A0A6A6XYN9</accession>
<evidence type="ECO:0000256" key="1">
    <source>
        <dbReference type="SAM" id="MobiDB-lite"/>
    </source>
</evidence>
<feature type="compositionally biased region" description="Polar residues" evidence="1">
    <location>
        <begin position="56"/>
        <end position="69"/>
    </location>
</feature>
<dbReference type="EMBL" id="MU001741">
    <property type="protein sequence ID" value="KAF2800864.1"/>
    <property type="molecule type" value="Genomic_DNA"/>
</dbReference>
<name>A0A6A6XYN9_9PLEO</name>
<gene>
    <name evidence="2" type="ORF">K505DRAFT_93706</name>
</gene>
<evidence type="ECO:0000313" key="3">
    <source>
        <dbReference type="Proteomes" id="UP000799757"/>
    </source>
</evidence>
<evidence type="ECO:0000313" key="2">
    <source>
        <dbReference type="EMBL" id="KAF2800864.1"/>
    </source>
</evidence>
<feature type="region of interest" description="Disordered" evidence="1">
    <location>
        <begin position="26"/>
        <end position="100"/>
    </location>
</feature>
<dbReference type="Proteomes" id="UP000799757">
    <property type="component" value="Unassembled WGS sequence"/>
</dbReference>
<feature type="compositionally biased region" description="Basic and acidic residues" evidence="1">
    <location>
        <begin position="86"/>
        <end position="97"/>
    </location>
</feature>
<dbReference type="AlphaFoldDB" id="A0A6A6XYN9"/>
<keyword evidence="3" id="KW-1185">Reference proteome</keyword>
<protein>
    <submittedName>
        <fullName evidence="2">Uncharacterized protein</fullName>
    </submittedName>
</protein>
<feature type="compositionally biased region" description="Basic residues" evidence="1">
    <location>
        <begin position="32"/>
        <end position="48"/>
    </location>
</feature>
<sequence>MIGSTTLPSTLPPQHTHYLARHALALPPTPYLHKRMRRSRTHPPRHGNRTPPKVQPANQEPRTKNTSGCMQWLRPRRASPDAMTSRAERKAGADHAAKTALTTTDEPCAPKWHTVYMCVCDQSSKKPARPSPPFLPL</sequence>
<reference evidence="2" key="1">
    <citation type="journal article" date="2020" name="Stud. Mycol.">
        <title>101 Dothideomycetes genomes: a test case for predicting lifestyles and emergence of pathogens.</title>
        <authorList>
            <person name="Haridas S."/>
            <person name="Albert R."/>
            <person name="Binder M."/>
            <person name="Bloem J."/>
            <person name="Labutti K."/>
            <person name="Salamov A."/>
            <person name="Andreopoulos B."/>
            <person name="Baker S."/>
            <person name="Barry K."/>
            <person name="Bills G."/>
            <person name="Bluhm B."/>
            <person name="Cannon C."/>
            <person name="Castanera R."/>
            <person name="Culley D."/>
            <person name="Daum C."/>
            <person name="Ezra D."/>
            <person name="Gonzalez J."/>
            <person name="Henrissat B."/>
            <person name="Kuo A."/>
            <person name="Liang C."/>
            <person name="Lipzen A."/>
            <person name="Lutzoni F."/>
            <person name="Magnuson J."/>
            <person name="Mondo S."/>
            <person name="Nolan M."/>
            <person name="Ohm R."/>
            <person name="Pangilinan J."/>
            <person name="Park H.-J."/>
            <person name="Ramirez L."/>
            <person name="Alfaro M."/>
            <person name="Sun H."/>
            <person name="Tritt A."/>
            <person name="Yoshinaga Y."/>
            <person name="Zwiers L.-H."/>
            <person name="Turgeon B."/>
            <person name="Goodwin S."/>
            <person name="Spatafora J."/>
            <person name="Crous P."/>
            <person name="Grigoriev I."/>
        </authorList>
    </citation>
    <scope>NUCLEOTIDE SEQUENCE</scope>
    <source>
        <strain evidence="2">CBS 109.77</strain>
    </source>
</reference>